<keyword evidence="2" id="KW-0732">Signal</keyword>
<evidence type="ECO:0000256" key="2">
    <source>
        <dbReference type="SAM" id="SignalP"/>
    </source>
</evidence>
<dbReference type="Proteomes" id="UP001595533">
    <property type="component" value="Unassembled WGS sequence"/>
</dbReference>
<proteinExistence type="predicted"/>
<evidence type="ECO:0000313" key="5">
    <source>
        <dbReference type="Proteomes" id="UP001595533"/>
    </source>
</evidence>
<dbReference type="GO" id="GO:0016787">
    <property type="term" value="F:hydrolase activity"/>
    <property type="evidence" value="ECO:0007669"/>
    <property type="project" value="UniProtKB-KW"/>
</dbReference>
<keyword evidence="5" id="KW-1185">Reference proteome</keyword>
<sequence>MKHIHLLFILLSVTLLAEYSAAAPDGETIITFTSGDSDSKGQQVSAYAGQFVVTENRSAESSRKIKLHYVRFPSTSQNPGPPIVYLAGGPGGSGISTAENRRYGLFMALREVADVIALDQRGTGQSNDLPHCESNQFLPQDQAIDDDAYIRLNQVALAECLTYWQQKGVDLKAYNTLESVNDLDDLRQHLGAEKISLWGISYGSHLALAAIKTRPQILHKVMIASAEGLAQTIKYPARTDAYFQRLNSYLNSHKEDPFDYLKLMRQVHQQLDQQPMRLEWQNDQQQTIRYHLQSRDMKQLASAMISDPGRAQQLLQLYHALQAGIHMPVQNIIQRYMSPEQPIGFHPMSTAMDLASGISPERLKIIEEQSQSSLLGGYLNFSLYFTKLAEQHHLDLDESFRSLPVSDIPTLLISGTLDGRTYIESQLEATDGLSNRQTIKVINGGHNLFKSSPLVIKNMLLFMQDQVITDPVINTNPLGFTPD</sequence>
<evidence type="ECO:0000259" key="3">
    <source>
        <dbReference type="Pfam" id="PF00561"/>
    </source>
</evidence>
<keyword evidence="4" id="KW-0378">Hydrolase</keyword>
<dbReference type="InterPro" id="IPR029058">
    <property type="entry name" value="AB_hydrolase_fold"/>
</dbReference>
<name>A0ABV7JBN2_9GAMM</name>
<accession>A0ABV7JBN2</accession>
<gene>
    <name evidence="4" type="ORF">ACFODZ_01235</name>
</gene>
<dbReference type="SUPFAM" id="SSF53474">
    <property type="entry name" value="alpha/beta-Hydrolases"/>
    <property type="match status" value="1"/>
</dbReference>
<dbReference type="PANTHER" id="PTHR43722">
    <property type="entry name" value="PROLINE IMINOPEPTIDASE"/>
    <property type="match status" value="1"/>
</dbReference>
<protein>
    <recommendedName>
        <fullName evidence="1">Proline iminopeptidase</fullName>
    </recommendedName>
</protein>
<reference evidence="5" key="1">
    <citation type="journal article" date="2019" name="Int. J. Syst. Evol. Microbiol.">
        <title>The Global Catalogue of Microorganisms (GCM) 10K type strain sequencing project: providing services to taxonomists for standard genome sequencing and annotation.</title>
        <authorList>
            <consortium name="The Broad Institute Genomics Platform"/>
            <consortium name="The Broad Institute Genome Sequencing Center for Infectious Disease"/>
            <person name="Wu L."/>
            <person name="Ma J."/>
        </authorList>
    </citation>
    <scope>NUCLEOTIDE SEQUENCE [LARGE SCALE GENOMIC DNA]</scope>
    <source>
        <strain evidence="5">KCTC 42953</strain>
    </source>
</reference>
<dbReference type="InterPro" id="IPR005944">
    <property type="entry name" value="Pro_iminopeptidase"/>
</dbReference>
<dbReference type="RefSeq" id="WP_077409521.1">
    <property type="nucleotide sequence ID" value="NZ_JBHRTS010000001.1"/>
</dbReference>
<organism evidence="4 5">
    <name type="scientific">Marinicella sediminis</name>
    <dbReference type="NCBI Taxonomy" id="1792834"/>
    <lineage>
        <taxon>Bacteria</taxon>
        <taxon>Pseudomonadati</taxon>
        <taxon>Pseudomonadota</taxon>
        <taxon>Gammaproteobacteria</taxon>
        <taxon>Lysobacterales</taxon>
        <taxon>Marinicellaceae</taxon>
        <taxon>Marinicella</taxon>
    </lineage>
</organism>
<dbReference type="Gene3D" id="3.40.50.1820">
    <property type="entry name" value="alpha/beta hydrolase"/>
    <property type="match status" value="1"/>
</dbReference>
<feature type="signal peptide" evidence="2">
    <location>
        <begin position="1"/>
        <end position="17"/>
    </location>
</feature>
<evidence type="ECO:0000256" key="1">
    <source>
        <dbReference type="ARBA" id="ARBA00021843"/>
    </source>
</evidence>
<feature type="chain" id="PRO_5047106207" description="Proline iminopeptidase" evidence="2">
    <location>
        <begin position="18"/>
        <end position="483"/>
    </location>
</feature>
<dbReference type="Pfam" id="PF00561">
    <property type="entry name" value="Abhydrolase_1"/>
    <property type="match status" value="1"/>
</dbReference>
<evidence type="ECO:0000313" key="4">
    <source>
        <dbReference type="EMBL" id="MFC3192852.1"/>
    </source>
</evidence>
<dbReference type="InterPro" id="IPR000073">
    <property type="entry name" value="AB_hydrolase_1"/>
</dbReference>
<comment type="caution">
    <text evidence="4">The sequence shown here is derived from an EMBL/GenBank/DDBJ whole genome shotgun (WGS) entry which is preliminary data.</text>
</comment>
<feature type="domain" description="AB hydrolase-1" evidence="3">
    <location>
        <begin position="81"/>
        <end position="229"/>
    </location>
</feature>
<dbReference type="EMBL" id="JBHRTS010000001">
    <property type="protein sequence ID" value="MFC3192852.1"/>
    <property type="molecule type" value="Genomic_DNA"/>
</dbReference>
<dbReference type="PANTHER" id="PTHR43722:SF1">
    <property type="entry name" value="PROLINE IMINOPEPTIDASE"/>
    <property type="match status" value="1"/>
</dbReference>